<keyword evidence="2" id="KW-1185">Reference proteome</keyword>
<evidence type="ECO:0000313" key="1">
    <source>
        <dbReference type="EMBL" id="GLW89779.1"/>
    </source>
</evidence>
<gene>
    <name evidence="1" type="ORF">Aglo03_05950</name>
</gene>
<dbReference type="Pfam" id="PF05988">
    <property type="entry name" value="DUF899"/>
    <property type="match status" value="1"/>
</dbReference>
<dbReference type="RefSeq" id="WP_285607251.1">
    <property type="nucleotide sequence ID" value="NZ_BSSD01000001.1"/>
</dbReference>
<evidence type="ECO:0000313" key="2">
    <source>
        <dbReference type="Proteomes" id="UP001165042"/>
    </source>
</evidence>
<dbReference type="AlphaFoldDB" id="A0A9W6V7A3"/>
<dbReference type="EMBL" id="BSSD01000001">
    <property type="protein sequence ID" value="GLW89779.1"/>
    <property type="molecule type" value="Genomic_DNA"/>
</dbReference>
<dbReference type="Proteomes" id="UP001165042">
    <property type="component" value="Unassembled WGS sequence"/>
</dbReference>
<accession>A0A9W6V7A3</accession>
<organism evidence="1 2">
    <name type="scientific">Actinokineospora globicatena</name>
    <dbReference type="NCBI Taxonomy" id="103729"/>
    <lineage>
        <taxon>Bacteria</taxon>
        <taxon>Bacillati</taxon>
        <taxon>Actinomycetota</taxon>
        <taxon>Actinomycetes</taxon>
        <taxon>Pseudonocardiales</taxon>
        <taxon>Pseudonocardiaceae</taxon>
        <taxon>Actinokineospora</taxon>
    </lineage>
</organism>
<reference evidence="1" key="1">
    <citation type="submission" date="2023-02" db="EMBL/GenBank/DDBJ databases">
        <title>Actinokineospora globicatena NBRC 15670.</title>
        <authorList>
            <person name="Ichikawa N."/>
            <person name="Sato H."/>
            <person name="Tonouchi N."/>
        </authorList>
    </citation>
    <scope>NUCLEOTIDE SEQUENCE</scope>
    <source>
        <strain evidence="1">NBRC 15670</strain>
    </source>
</reference>
<name>A0A9W6V7A3_9PSEU</name>
<proteinExistence type="predicted"/>
<sequence length="217" mass="24516">MNRPPVVSQQEWQAARDELLVKEKALTRALDALAAERRRLPMFQVRADHQFTAPDGGTVDFAALFDGKRQLVVYHFMLPAGADSICGGCATFTDNIPDLPHLAARDTRLILMAPAPQDEIEPVRARFGWTTPWYSSHGNGLYEEIGLGGGFALSVFLRDGDDIFRTYATTSRGVDRLRTDFNLLDLTPYGRQEAWEDSPEGWPQTPTMQWLRLRDEY</sequence>
<dbReference type="InterPro" id="IPR010296">
    <property type="entry name" value="DUF899_thioredox"/>
</dbReference>
<protein>
    <submittedName>
        <fullName evidence="1">Uncharacterized protein</fullName>
    </submittedName>
</protein>
<comment type="caution">
    <text evidence="1">The sequence shown here is derived from an EMBL/GenBank/DDBJ whole genome shotgun (WGS) entry which is preliminary data.</text>
</comment>